<dbReference type="GO" id="GO:0005886">
    <property type="term" value="C:plasma membrane"/>
    <property type="evidence" value="ECO:0007669"/>
    <property type="project" value="UniProtKB-SubCell"/>
</dbReference>
<dbReference type="PANTHER" id="PTHR23513:SF9">
    <property type="entry name" value="ENTEROBACTIN EXPORTER ENTS"/>
    <property type="match status" value="1"/>
</dbReference>
<comment type="subcellular location">
    <subcellularLocation>
        <location evidence="1">Cell membrane</location>
        <topology evidence="1">Multi-pass membrane protein</topology>
    </subcellularLocation>
</comment>
<feature type="non-terminal residue" evidence="9">
    <location>
        <position position="252"/>
    </location>
</feature>
<evidence type="ECO:0000256" key="4">
    <source>
        <dbReference type="ARBA" id="ARBA00022692"/>
    </source>
</evidence>
<gene>
    <name evidence="9" type="ORF">METZ01_LOCUS324695</name>
</gene>
<sequence>MFGWFTSLIGTRIQSVAIGWEIYQRTGKALSLGLVGLVQALPNMLLALPAGYLADTFDRRKLIISSLAGTTVTSVSLAVLSYLQGNTYLMYLLLLFDATALALGRPARSALLPQIVPRQAFANAVMWSTSTFHLSSAIGPAVGGFIVAANVPSAYLISACGTLIFIGLLTRIDICDFPTRDGSKSITFKTLLAGLRFVWNTKLLLTTMLLDMFAVLLGGAIYLLPIFAKDILKVGEIGFGCLNAAPAIGAVI</sequence>
<dbReference type="SUPFAM" id="SSF103473">
    <property type="entry name" value="MFS general substrate transporter"/>
    <property type="match status" value="1"/>
</dbReference>
<feature type="transmembrane region" description="Helical" evidence="7">
    <location>
        <begin position="154"/>
        <end position="174"/>
    </location>
</feature>
<protein>
    <recommendedName>
        <fullName evidence="8">Major facilitator superfamily (MFS) profile domain-containing protein</fullName>
    </recommendedName>
</protein>
<evidence type="ECO:0000256" key="6">
    <source>
        <dbReference type="ARBA" id="ARBA00023136"/>
    </source>
</evidence>
<dbReference type="CDD" id="cd06173">
    <property type="entry name" value="MFS_MefA_like"/>
    <property type="match status" value="1"/>
</dbReference>
<dbReference type="Pfam" id="PF05977">
    <property type="entry name" value="MFS_3"/>
    <property type="match status" value="1"/>
</dbReference>
<keyword evidence="3" id="KW-1003">Cell membrane</keyword>
<keyword evidence="4 7" id="KW-0812">Transmembrane</keyword>
<dbReference type="PANTHER" id="PTHR23513">
    <property type="entry name" value="INTEGRAL MEMBRANE EFFLUX PROTEIN-RELATED"/>
    <property type="match status" value="1"/>
</dbReference>
<feature type="transmembrane region" description="Helical" evidence="7">
    <location>
        <begin position="62"/>
        <end position="82"/>
    </location>
</feature>
<feature type="transmembrane region" description="Helical" evidence="7">
    <location>
        <begin position="203"/>
        <end position="224"/>
    </location>
</feature>
<dbReference type="InterPro" id="IPR010290">
    <property type="entry name" value="TM_effector"/>
</dbReference>
<dbReference type="GO" id="GO:0022857">
    <property type="term" value="F:transmembrane transporter activity"/>
    <property type="evidence" value="ECO:0007669"/>
    <property type="project" value="InterPro"/>
</dbReference>
<name>A0A382PIS1_9ZZZZ</name>
<organism evidence="9">
    <name type="scientific">marine metagenome</name>
    <dbReference type="NCBI Taxonomy" id="408172"/>
    <lineage>
        <taxon>unclassified sequences</taxon>
        <taxon>metagenomes</taxon>
        <taxon>ecological metagenomes</taxon>
    </lineage>
</organism>
<feature type="transmembrane region" description="Helical" evidence="7">
    <location>
        <begin position="29"/>
        <end position="50"/>
    </location>
</feature>
<evidence type="ECO:0000256" key="1">
    <source>
        <dbReference type="ARBA" id="ARBA00004651"/>
    </source>
</evidence>
<dbReference type="InterPro" id="IPR036259">
    <property type="entry name" value="MFS_trans_sf"/>
</dbReference>
<evidence type="ECO:0000256" key="3">
    <source>
        <dbReference type="ARBA" id="ARBA00022475"/>
    </source>
</evidence>
<dbReference type="InterPro" id="IPR020846">
    <property type="entry name" value="MFS_dom"/>
</dbReference>
<dbReference type="PROSITE" id="PS50850">
    <property type="entry name" value="MFS"/>
    <property type="match status" value="1"/>
</dbReference>
<keyword evidence="2" id="KW-0813">Transport</keyword>
<feature type="transmembrane region" description="Helical" evidence="7">
    <location>
        <begin position="88"/>
        <end position="104"/>
    </location>
</feature>
<evidence type="ECO:0000256" key="5">
    <source>
        <dbReference type="ARBA" id="ARBA00022989"/>
    </source>
</evidence>
<accession>A0A382PIS1</accession>
<dbReference type="EMBL" id="UINC01106877">
    <property type="protein sequence ID" value="SVC71841.1"/>
    <property type="molecule type" value="Genomic_DNA"/>
</dbReference>
<dbReference type="AlphaFoldDB" id="A0A382PIS1"/>
<evidence type="ECO:0000256" key="7">
    <source>
        <dbReference type="SAM" id="Phobius"/>
    </source>
</evidence>
<evidence type="ECO:0000259" key="8">
    <source>
        <dbReference type="PROSITE" id="PS50850"/>
    </source>
</evidence>
<feature type="transmembrane region" description="Helical" evidence="7">
    <location>
        <begin position="125"/>
        <end position="148"/>
    </location>
</feature>
<evidence type="ECO:0000256" key="2">
    <source>
        <dbReference type="ARBA" id="ARBA00022448"/>
    </source>
</evidence>
<reference evidence="9" key="1">
    <citation type="submission" date="2018-05" db="EMBL/GenBank/DDBJ databases">
        <authorList>
            <person name="Lanie J.A."/>
            <person name="Ng W.-L."/>
            <person name="Kazmierczak K.M."/>
            <person name="Andrzejewski T.M."/>
            <person name="Davidsen T.M."/>
            <person name="Wayne K.J."/>
            <person name="Tettelin H."/>
            <person name="Glass J.I."/>
            <person name="Rusch D."/>
            <person name="Podicherti R."/>
            <person name="Tsui H.-C.T."/>
            <person name="Winkler M.E."/>
        </authorList>
    </citation>
    <scope>NUCLEOTIDE SEQUENCE</scope>
</reference>
<evidence type="ECO:0000313" key="9">
    <source>
        <dbReference type="EMBL" id="SVC71841.1"/>
    </source>
</evidence>
<feature type="domain" description="Major facilitator superfamily (MFS) profile" evidence="8">
    <location>
        <begin position="1"/>
        <end position="252"/>
    </location>
</feature>
<dbReference type="Gene3D" id="1.20.1250.20">
    <property type="entry name" value="MFS general substrate transporter like domains"/>
    <property type="match status" value="1"/>
</dbReference>
<proteinExistence type="predicted"/>
<keyword evidence="6 7" id="KW-0472">Membrane</keyword>
<keyword evidence="5 7" id="KW-1133">Transmembrane helix</keyword>